<dbReference type="GO" id="GO:0006397">
    <property type="term" value="P:mRNA processing"/>
    <property type="evidence" value="ECO:0007669"/>
    <property type="project" value="UniProtKB-KW"/>
</dbReference>
<reference evidence="4" key="2">
    <citation type="submission" date="2016-05" db="EMBL/GenBank/DDBJ databases">
        <title>Comparative analysis highlights variable genome content of wheat rusts and divergence of the mating loci.</title>
        <authorList>
            <person name="Cuomo C.A."/>
            <person name="Bakkeren G."/>
            <person name="Szabo L."/>
            <person name="Khalil H."/>
            <person name="Joly D."/>
            <person name="Goldberg J."/>
            <person name="Young S."/>
            <person name="Zeng Q."/>
            <person name="Fellers J."/>
        </authorList>
    </citation>
    <scope>NUCLEOTIDE SEQUENCE [LARGE SCALE GENOMIC DNA]</scope>
    <source>
        <strain evidence="4">1-1 BBBD Race 1</strain>
    </source>
</reference>
<evidence type="ECO:0000313" key="6">
    <source>
        <dbReference type="Proteomes" id="UP000005240"/>
    </source>
</evidence>
<proteinExistence type="predicted"/>
<dbReference type="EMBL" id="ADAS02000830">
    <property type="protein sequence ID" value="OAV86758.1"/>
    <property type="molecule type" value="Genomic_DNA"/>
</dbReference>
<evidence type="ECO:0000313" key="5">
    <source>
        <dbReference type="EnsemblFungi" id="PTTG_29743-t43_1-p1"/>
    </source>
</evidence>
<dbReference type="OrthoDB" id="3269305at2759"/>
<dbReference type="EnsemblFungi" id="PTTG_29743-t43_1">
    <property type="protein sequence ID" value="PTTG_29743-t43_1-p1"/>
    <property type="gene ID" value="PTTG_29743"/>
</dbReference>
<evidence type="ECO:0000259" key="3">
    <source>
        <dbReference type="PROSITE" id="PS50158"/>
    </source>
</evidence>
<reference evidence="5 6" key="3">
    <citation type="journal article" date="2017" name="G3 (Bethesda)">
        <title>Comparative analysis highlights variable genome content of wheat rusts and divergence of the mating loci.</title>
        <authorList>
            <person name="Cuomo C.A."/>
            <person name="Bakkeren G."/>
            <person name="Khalil H.B."/>
            <person name="Panwar V."/>
            <person name="Joly D."/>
            <person name="Linning R."/>
            <person name="Sakthikumar S."/>
            <person name="Song X."/>
            <person name="Adiconis X."/>
            <person name="Fan L."/>
            <person name="Goldberg J.M."/>
            <person name="Levin J.Z."/>
            <person name="Young S."/>
            <person name="Zeng Q."/>
            <person name="Anikster Y."/>
            <person name="Bruce M."/>
            <person name="Wang M."/>
            <person name="Yin C."/>
            <person name="McCallum B."/>
            <person name="Szabo L.J."/>
            <person name="Hulbert S."/>
            <person name="Chen X."/>
            <person name="Fellers J.P."/>
        </authorList>
    </citation>
    <scope>NUCLEOTIDE SEQUENCE</scope>
    <source>
        <strain evidence="5">isolate 1-1 / race 1 (BBBD)</strain>
        <strain evidence="6">Isolate 1-1 / race 1 (BBBD)</strain>
    </source>
</reference>
<name>A0A180G2E9_PUCT1</name>
<keyword evidence="2" id="KW-0862">Zinc</keyword>
<dbReference type="AlphaFoldDB" id="A0A180G2E9"/>
<dbReference type="InterPro" id="IPR036875">
    <property type="entry name" value="Znf_CCHC_sf"/>
</dbReference>
<dbReference type="GO" id="GO:0008270">
    <property type="term" value="F:zinc ion binding"/>
    <property type="evidence" value="ECO:0007669"/>
    <property type="project" value="UniProtKB-KW"/>
</dbReference>
<organism evidence="4">
    <name type="scientific">Puccinia triticina (isolate 1-1 / race 1 (BBBD))</name>
    <name type="common">Brown leaf rust fungus</name>
    <dbReference type="NCBI Taxonomy" id="630390"/>
    <lineage>
        <taxon>Eukaryota</taxon>
        <taxon>Fungi</taxon>
        <taxon>Dikarya</taxon>
        <taxon>Basidiomycota</taxon>
        <taxon>Pucciniomycotina</taxon>
        <taxon>Pucciniomycetes</taxon>
        <taxon>Pucciniales</taxon>
        <taxon>Pucciniaceae</taxon>
        <taxon>Puccinia</taxon>
    </lineage>
</organism>
<feature type="non-terminal residue" evidence="4">
    <location>
        <position position="1"/>
    </location>
</feature>
<evidence type="ECO:0000313" key="4">
    <source>
        <dbReference type="EMBL" id="OAV86758.1"/>
    </source>
</evidence>
<evidence type="ECO:0000256" key="2">
    <source>
        <dbReference type="PROSITE-ProRule" id="PRU00047"/>
    </source>
</evidence>
<keyword evidence="2" id="KW-0479">Metal-binding</keyword>
<dbReference type="Proteomes" id="UP000005240">
    <property type="component" value="Unassembled WGS sequence"/>
</dbReference>
<evidence type="ECO:0000256" key="1">
    <source>
        <dbReference type="ARBA" id="ARBA00022664"/>
    </source>
</evidence>
<reference evidence="4" key="1">
    <citation type="submission" date="2009-11" db="EMBL/GenBank/DDBJ databases">
        <authorList>
            <consortium name="The Broad Institute Genome Sequencing Platform"/>
            <person name="Ward D."/>
            <person name="Feldgarden M."/>
            <person name="Earl A."/>
            <person name="Young S.K."/>
            <person name="Zeng Q."/>
            <person name="Koehrsen M."/>
            <person name="Alvarado L."/>
            <person name="Berlin A."/>
            <person name="Bochicchio J."/>
            <person name="Borenstein D."/>
            <person name="Chapman S.B."/>
            <person name="Chen Z."/>
            <person name="Engels R."/>
            <person name="Freedman E."/>
            <person name="Gellesch M."/>
            <person name="Goldberg J."/>
            <person name="Griggs A."/>
            <person name="Gujja S."/>
            <person name="Heilman E."/>
            <person name="Heiman D."/>
            <person name="Hepburn T."/>
            <person name="Howarth C."/>
            <person name="Jen D."/>
            <person name="Larson L."/>
            <person name="Lewis B."/>
            <person name="Mehta T."/>
            <person name="Park D."/>
            <person name="Pearson M."/>
            <person name="Roberts A."/>
            <person name="Saif S."/>
            <person name="Shea T."/>
            <person name="Shenoy N."/>
            <person name="Sisk P."/>
            <person name="Stolte C."/>
            <person name="Sykes S."/>
            <person name="Thomson T."/>
            <person name="Walk T."/>
            <person name="White J."/>
            <person name="Yandava C."/>
            <person name="Izard J."/>
            <person name="Baranova O.V."/>
            <person name="Blanton J.M."/>
            <person name="Tanner A.C."/>
            <person name="Dewhirst F.E."/>
            <person name="Haas B."/>
            <person name="Nusbaum C."/>
            <person name="Birren B."/>
        </authorList>
    </citation>
    <scope>NUCLEOTIDE SEQUENCE [LARGE SCALE GENOMIC DNA]</scope>
    <source>
        <strain evidence="4">1-1 BBBD Race 1</strain>
    </source>
</reference>
<keyword evidence="6" id="KW-1185">Reference proteome</keyword>
<dbReference type="Gene3D" id="4.10.60.10">
    <property type="entry name" value="Zinc finger, CCHC-type"/>
    <property type="match status" value="1"/>
</dbReference>
<protein>
    <submittedName>
        <fullName evidence="5">CCHC-type domain-containing protein</fullName>
    </submittedName>
</protein>
<keyword evidence="1" id="KW-0507">mRNA processing</keyword>
<gene>
    <name evidence="4" type="ORF">PTTG_29743</name>
</gene>
<feature type="domain" description="CCHC-type" evidence="3">
    <location>
        <begin position="20"/>
        <end position="34"/>
    </location>
</feature>
<dbReference type="VEuPathDB" id="FungiDB:PTTG_29743"/>
<dbReference type="SUPFAM" id="SSF57756">
    <property type="entry name" value="Retrovirus zinc finger-like domains"/>
    <property type="match status" value="1"/>
</dbReference>
<dbReference type="PROSITE" id="PS50158">
    <property type="entry name" value="ZF_CCHC"/>
    <property type="match status" value="1"/>
</dbReference>
<dbReference type="GO" id="GO:0003676">
    <property type="term" value="F:nucleic acid binding"/>
    <property type="evidence" value="ECO:0007669"/>
    <property type="project" value="InterPro"/>
</dbReference>
<dbReference type="InterPro" id="IPR001878">
    <property type="entry name" value="Znf_CCHC"/>
</dbReference>
<keyword evidence="2" id="KW-0863">Zinc-finger</keyword>
<reference evidence="5" key="4">
    <citation type="submission" date="2025-05" db="UniProtKB">
        <authorList>
            <consortium name="EnsemblFungi"/>
        </authorList>
    </citation>
    <scope>IDENTIFICATION</scope>
    <source>
        <strain evidence="5">isolate 1-1 / race 1 (BBBD)</strain>
    </source>
</reference>
<accession>A0A180G2E9</accession>
<sequence>AFQGRLSDSKKACMMQEGLCFRCGVQGQISRECPTKKGNNRGSARITVMEDQMSTCGQNGSVRWSTASIFGWDEVIQV</sequence>